<evidence type="ECO:0000256" key="1">
    <source>
        <dbReference type="ARBA" id="ARBA00022729"/>
    </source>
</evidence>
<dbReference type="SUPFAM" id="SSF49265">
    <property type="entry name" value="Fibronectin type III"/>
    <property type="match status" value="1"/>
</dbReference>
<dbReference type="PANTHER" id="PTHR24373:SF275">
    <property type="entry name" value="TIR DOMAIN-CONTAINING PROTEIN"/>
    <property type="match status" value="1"/>
</dbReference>
<accession>A0A011VYD8</accession>
<dbReference type="SUPFAM" id="SSF52058">
    <property type="entry name" value="L domain-like"/>
    <property type="match status" value="1"/>
</dbReference>
<name>A0A011VYD8_RUMAL</name>
<dbReference type="InterPro" id="IPR005046">
    <property type="entry name" value="DUF285"/>
</dbReference>
<feature type="chain" id="PRO_5038641866" evidence="2">
    <location>
        <begin position="20"/>
        <end position="485"/>
    </location>
</feature>
<dbReference type="InterPro" id="IPR036116">
    <property type="entry name" value="FN3_sf"/>
</dbReference>
<keyword evidence="1 2" id="KW-0732">Signal</keyword>
<comment type="caution">
    <text evidence="3">The sequence shown here is derived from an EMBL/GenBank/DDBJ whole genome shotgun (WGS) entry which is preliminary data.</text>
</comment>
<dbReference type="Gene3D" id="2.60.40.10">
    <property type="entry name" value="Immunoglobulins"/>
    <property type="match status" value="1"/>
</dbReference>
<dbReference type="OrthoDB" id="5847479at2"/>
<dbReference type="PATRIC" id="fig|1341156.4.peg.1"/>
<proteinExistence type="predicted"/>
<dbReference type="InterPro" id="IPR032675">
    <property type="entry name" value="LRR_dom_sf"/>
</dbReference>
<dbReference type="RefSeq" id="WP_051506248.1">
    <property type="nucleotide sequence ID" value="NZ_JEOB01000001.1"/>
</dbReference>
<dbReference type="EMBL" id="JEOB01000001">
    <property type="protein sequence ID" value="EXM40336.1"/>
    <property type="molecule type" value="Genomic_DNA"/>
</dbReference>
<keyword evidence="4" id="KW-1185">Reference proteome</keyword>
<dbReference type="InterPro" id="IPR050328">
    <property type="entry name" value="Dev_Immune_Receptor"/>
</dbReference>
<evidence type="ECO:0000313" key="3">
    <source>
        <dbReference type="EMBL" id="EXM40336.1"/>
    </source>
</evidence>
<dbReference type="PANTHER" id="PTHR24373">
    <property type="entry name" value="SLIT RELATED LEUCINE-RICH REPEAT NEURONAL PROTEIN"/>
    <property type="match status" value="1"/>
</dbReference>
<dbReference type="InterPro" id="IPR013783">
    <property type="entry name" value="Ig-like_fold"/>
</dbReference>
<organism evidence="3 4">
    <name type="scientific">Ruminococcus albus SY3</name>
    <dbReference type="NCBI Taxonomy" id="1341156"/>
    <lineage>
        <taxon>Bacteria</taxon>
        <taxon>Bacillati</taxon>
        <taxon>Bacillota</taxon>
        <taxon>Clostridia</taxon>
        <taxon>Eubacteriales</taxon>
        <taxon>Oscillospiraceae</taxon>
        <taxon>Ruminococcus</taxon>
    </lineage>
</organism>
<gene>
    <name evidence="3" type="ORF">RASY3_00005</name>
</gene>
<dbReference type="NCBIfam" id="TIGR02167">
    <property type="entry name" value="Liste_lipo_26"/>
    <property type="match status" value="8"/>
</dbReference>
<feature type="signal peptide" evidence="2">
    <location>
        <begin position="1"/>
        <end position="19"/>
    </location>
</feature>
<dbReference type="InterPro" id="IPR003961">
    <property type="entry name" value="FN3_dom"/>
</dbReference>
<sequence length="485" mass="53751">MQLKKVLAVVMSLCMVAGAVSYGAPVISQVITAQAEEAEEECYSFDEKTGVLTLRGNVDVDTVKSIRFKDDVTSIVAEEGTVFPEDCYWLFANFANCISIDLSNVDTSKVEIMTAMFYNCVALTSLDVSGFNTRNVTMMSGMFNGCEALTSLDVSSFETSNVTGMGSMFSGCSGLTSLDLTHFNTEKVRNMQNMFSGCSGLTSLDLTHFNTEKVWDMQSMFSGCSALTSIDVSNFTTTYAIQMSQMFEGCSGLTTLDLQNFETEYVEQMFEMFSGCTNLVSLDLSTFNTKSVKQMYGLFKDCSSLTMLDLSGFDLRKANKNTDYTDAMFSGCSSLDTITLGEKFGNLSKSMKLPNADGWVSITDRSNVVSGKGNYAYINNEDKNTYVRNNDIKPTYPTNINVQYSKEFHQVRFTWDKVEGADRYGIAVYLTGKWRIQTQDITDTVYTTPKNLVPNKTYKVAIAARVNGKWDTKNAIRNAVTITVK</sequence>
<reference evidence="3 4" key="1">
    <citation type="submission" date="2013-06" db="EMBL/GenBank/DDBJ databases">
        <title>Rumen cellulosomics: divergent fiber-degrading strategies revealed by comparative genome-wide analysis of six Ruminococcal strains.</title>
        <authorList>
            <person name="Dassa B."/>
            <person name="Borovok I."/>
            <person name="Lamed R."/>
            <person name="Flint H."/>
            <person name="Yeoman C.J."/>
            <person name="White B."/>
            <person name="Bayer E.A."/>
        </authorList>
    </citation>
    <scope>NUCLEOTIDE SEQUENCE [LARGE SCALE GENOMIC DNA]</scope>
    <source>
        <strain evidence="3 4">SY3</strain>
    </source>
</reference>
<dbReference type="Gene3D" id="3.80.10.10">
    <property type="entry name" value="Ribonuclease Inhibitor"/>
    <property type="match status" value="2"/>
</dbReference>
<dbReference type="Pfam" id="PF03382">
    <property type="entry name" value="DUF285"/>
    <property type="match status" value="2"/>
</dbReference>
<evidence type="ECO:0000313" key="4">
    <source>
        <dbReference type="Proteomes" id="UP000021369"/>
    </source>
</evidence>
<dbReference type="CDD" id="cd00063">
    <property type="entry name" value="FN3"/>
    <property type="match status" value="1"/>
</dbReference>
<dbReference type="InterPro" id="IPR011889">
    <property type="entry name" value="Liste_lipo_26"/>
</dbReference>
<dbReference type="Proteomes" id="UP000021369">
    <property type="component" value="Unassembled WGS sequence"/>
</dbReference>
<dbReference type="AlphaFoldDB" id="A0A011VYD8"/>
<evidence type="ECO:0000256" key="2">
    <source>
        <dbReference type="SAM" id="SignalP"/>
    </source>
</evidence>
<protein>
    <submittedName>
        <fullName evidence="3">Cell surface protein</fullName>
    </submittedName>
</protein>